<evidence type="ECO:0000256" key="4">
    <source>
        <dbReference type="ARBA" id="ARBA00021898"/>
    </source>
</evidence>
<keyword evidence="7" id="KW-0283">Flagellar rotation</keyword>
<evidence type="ECO:0000256" key="8">
    <source>
        <dbReference type="ARBA" id="ARBA00023136"/>
    </source>
</evidence>
<dbReference type="InterPro" id="IPR028976">
    <property type="entry name" value="CheC-like_sf"/>
</dbReference>
<dbReference type="InterPro" id="IPR036429">
    <property type="entry name" value="SpoA-like_sf"/>
</dbReference>
<dbReference type="Gene3D" id="3.40.1550.10">
    <property type="entry name" value="CheC-like"/>
    <property type="match status" value="1"/>
</dbReference>
<evidence type="ECO:0000256" key="1">
    <source>
        <dbReference type="ARBA" id="ARBA00004117"/>
    </source>
</evidence>
<evidence type="ECO:0000259" key="12">
    <source>
        <dbReference type="Pfam" id="PF01052"/>
    </source>
</evidence>
<evidence type="ECO:0000256" key="7">
    <source>
        <dbReference type="ARBA" id="ARBA00022779"/>
    </source>
</evidence>
<keyword evidence="9" id="KW-0975">Bacterial flagellum</keyword>
<reference evidence="13" key="1">
    <citation type="submission" date="2022-04" db="EMBL/GenBank/DDBJ databases">
        <title>Tomato heritable bacteria conferring resistance against bacterial wilt.</title>
        <authorList>
            <person name="Yin J."/>
        </authorList>
    </citation>
    <scope>NUCLEOTIDE SEQUENCE</scope>
    <source>
        <strain evidence="13">Cra20</strain>
    </source>
</reference>
<evidence type="ECO:0000256" key="11">
    <source>
        <dbReference type="SAM" id="MobiDB-lite"/>
    </source>
</evidence>
<evidence type="ECO:0000256" key="5">
    <source>
        <dbReference type="ARBA" id="ARBA00022475"/>
    </source>
</evidence>
<keyword evidence="5" id="KW-1003">Cell membrane</keyword>
<dbReference type="PANTHER" id="PTHR30034">
    <property type="entry name" value="FLAGELLAR MOTOR SWITCH PROTEIN FLIM"/>
    <property type="match status" value="1"/>
</dbReference>
<dbReference type="Pfam" id="PF01052">
    <property type="entry name" value="FliMN_C"/>
    <property type="match status" value="1"/>
</dbReference>
<dbReference type="InterPro" id="IPR001543">
    <property type="entry name" value="FliN-like_C"/>
</dbReference>
<keyword evidence="8" id="KW-0472">Membrane</keyword>
<dbReference type="EMBL" id="JALMLT010000005">
    <property type="protein sequence ID" value="MDT8760663.1"/>
    <property type="molecule type" value="Genomic_DNA"/>
</dbReference>
<keyword evidence="13" id="KW-0282">Flagellum</keyword>
<feature type="compositionally biased region" description="Basic and acidic residues" evidence="11">
    <location>
        <begin position="9"/>
        <end position="21"/>
    </location>
</feature>
<evidence type="ECO:0000256" key="6">
    <source>
        <dbReference type="ARBA" id="ARBA00022500"/>
    </source>
</evidence>
<gene>
    <name evidence="13" type="ORF">MZO42_18330</name>
</gene>
<comment type="subcellular location">
    <subcellularLocation>
        <location evidence="1">Bacterial flagellum basal body</location>
    </subcellularLocation>
    <subcellularLocation>
        <location evidence="2">Cell membrane</location>
        <topology evidence="2">Peripheral membrane protein</topology>
    </subcellularLocation>
</comment>
<evidence type="ECO:0000256" key="10">
    <source>
        <dbReference type="ARBA" id="ARBA00025044"/>
    </source>
</evidence>
<dbReference type="SUPFAM" id="SSF101801">
    <property type="entry name" value="Surface presentation of antigens (SPOA)"/>
    <property type="match status" value="1"/>
</dbReference>
<keyword evidence="6" id="KW-0145">Chemotaxis</keyword>
<feature type="region of interest" description="Disordered" evidence="11">
    <location>
        <begin position="1"/>
        <end position="23"/>
    </location>
</feature>
<dbReference type="Gene3D" id="2.30.330.10">
    <property type="entry name" value="SpoA-like"/>
    <property type="match status" value="1"/>
</dbReference>
<dbReference type="Pfam" id="PF02154">
    <property type="entry name" value="FliM"/>
    <property type="match status" value="1"/>
</dbReference>
<dbReference type="InterPro" id="IPR001689">
    <property type="entry name" value="Flag_FliM"/>
</dbReference>
<keyword evidence="13" id="KW-0969">Cilium</keyword>
<comment type="caution">
    <text evidence="13">The sequence shown here is derived from an EMBL/GenBank/DDBJ whole genome shotgun (WGS) entry which is preliminary data.</text>
</comment>
<dbReference type="CDD" id="cd17908">
    <property type="entry name" value="FliM"/>
    <property type="match status" value="1"/>
</dbReference>
<dbReference type="PANTHER" id="PTHR30034:SF6">
    <property type="entry name" value="YOP PROTEINS TRANSLOCATION PROTEIN Q"/>
    <property type="match status" value="1"/>
</dbReference>
<evidence type="ECO:0000256" key="2">
    <source>
        <dbReference type="ARBA" id="ARBA00004202"/>
    </source>
</evidence>
<comment type="similarity">
    <text evidence="3">Belongs to the FliM family.</text>
</comment>
<protein>
    <recommendedName>
        <fullName evidence="4">Flagellar motor switch protein FliM</fullName>
    </recommendedName>
</protein>
<organism evidence="13">
    <name type="scientific">Sphingomonas psychrotolerans</name>
    <dbReference type="NCBI Taxonomy" id="1327635"/>
    <lineage>
        <taxon>Bacteria</taxon>
        <taxon>Pseudomonadati</taxon>
        <taxon>Pseudomonadota</taxon>
        <taxon>Alphaproteobacteria</taxon>
        <taxon>Sphingomonadales</taxon>
        <taxon>Sphingomonadaceae</taxon>
        <taxon>Sphingomonas</taxon>
    </lineage>
</organism>
<evidence type="ECO:0000256" key="3">
    <source>
        <dbReference type="ARBA" id="ARBA00011049"/>
    </source>
</evidence>
<name>A0ABU3N821_9SPHN</name>
<accession>A0ABU3N821</accession>
<comment type="function">
    <text evidence="10">FliM is one of three proteins (FliG, FliN, FliM) that forms the rotor-mounted switch complex (C ring), located at the base of the basal body. This complex interacts with the CheY and CheZ chemotaxis proteins, in addition to contacting components of the motor that determine the direction of flagellar rotation.</text>
</comment>
<proteinExistence type="inferred from homology"/>
<feature type="domain" description="Flagellar motor switch protein FliN-like C-terminal" evidence="12">
    <location>
        <begin position="239"/>
        <end position="306"/>
    </location>
</feature>
<sequence length="315" mass="33733">MVNAPSDRGTAERRERPRAGAEHAPVLGGAKLNPFGDLVTLQHLCARLSKALKPVFDGLLRADLRCWAEPLSVQRWADYRAERGHGLTAWQPLVMGNARARVQLALDAKLVLEMLDAFFGGDGEAPDPLPVEFTPAAEALVARLADALTAPLETAWEPLTRVAFRAAETAHLAALPELAGDDPVIVTRFGIAVGERKPAFVDILYPVAALKPHGAALAVKVHGAPAEVEPEWRSGLTRAVMGVKFPVRSVLAEPVVPLGLLLELKQGDVIPINFGPEVPVMVASRRLGTGLVGTANGRAAVRLTQLEPLSEEDFR</sequence>
<keyword evidence="13" id="KW-0966">Cell projection</keyword>
<evidence type="ECO:0000313" key="13">
    <source>
        <dbReference type="EMBL" id="MDT8760663.1"/>
    </source>
</evidence>
<evidence type="ECO:0000256" key="9">
    <source>
        <dbReference type="ARBA" id="ARBA00023143"/>
    </source>
</evidence>